<comment type="caution">
    <text evidence="1">The sequence shown here is derived from an EMBL/GenBank/DDBJ whole genome shotgun (WGS) entry which is preliminary data.</text>
</comment>
<sequence length="37" mass="3828">MAASFPGCLRCALAGERFFRLLRLPSVPGPAAHAVSG</sequence>
<gene>
    <name evidence="1" type="ORF">B4135_4074</name>
</gene>
<proteinExistence type="predicted"/>
<reference evidence="1 2" key="1">
    <citation type="submission" date="2016-01" db="EMBL/GenBank/DDBJ databases">
        <title>Draft Genome Sequences of Seven Thermophilic Sporeformers Isolated from Foods.</title>
        <authorList>
            <person name="Berendsen E.M."/>
            <person name="Wells-Bennik M.H."/>
            <person name="Krawcyk A.O."/>
            <person name="De Jong A."/>
            <person name="Holsappel S."/>
            <person name="Eijlander R.T."/>
            <person name="Kuipers O.P."/>
        </authorList>
    </citation>
    <scope>NUCLEOTIDE SEQUENCE [LARGE SCALE GENOMIC DNA]</scope>
    <source>
        <strain evidence="1 2">B4135</strain>
    </source>
</reference>
<dbReference type="AlphaFoldDB" id="A0A150L7Q8"/>
<dbReference type="STRING" id="301148.B4135_4074"/>
<dbReference type="EMBL" id="LQYT01000140">
    <property type="protein sequence ID" value="KYD08363.1"/>
    <property type="molecule type" value="Genomic_DNA"/>
</dbReference>
<name>A0A150L7Q8_9BACI</name>
<evidence type="ECO:0000313" key="1">
    <source>
        <dbReference type="EMBL" id="KYD08363.1"/>
    </source>
</evidence>
<accession>A0A150L7Q8</accession>
<organism evidence="1 2">
    <name type="scientific">Caldibacillus debilis</name>
    <dbReference type="NCBI Taxonomy" id="301148"/>
    <lineage>
        <taxon>Bacteria</taxon>
        <taxon>Bacillati</taxon>
        <taxon>Bacillota</taxon>
        <taxon>Bacilli</taxon>
        <taxon>Bacillales</taxon>
        <taxon>Bacillaceae</taxon>
        <taxon>Caldibacillus</taxon>
    </lineage>
</organism>
<protein>
    <submittedName>
        <fullName evidence="1">Uncharacterized protein</fullName>
    </submittedName>
</protein>
<evidence type="ECO:0000313" key="2">
    <source>
        <dbReference type="Proteomes" id="UP000075683"/>
    </source>
</evidence>
<dbReference type="Proteomes" id="UP000075683">
    <property type="component" value="Unassembled WGS sequence"/>
</dbReference>